<dbReference type="Pfam" id="PF19452">
    <property type="entry name" value="DUF5990"/>
    <property type="match status" value="1"/>
</dbReference>
<organism evidence="1 2">
    <name type="scientific">Nocardia rhizosphaerae</name>
    <dbReference type="NCBI Taxonomy" id="1691571"/>
    <lineage>
        <taxon>Bacteria</taxon>
        <taxon>Bacillati</taxon>
        <taxon>Actinomycetota</taxon>
        <taxon>Actinomycetes</taxon>
        <taxon>Mycobacteriales</taxon>
        <taxon>Nocardiaceae</taxon>
        <taxon>Nocardia</taxon>
    </lineage>
</organism>
<comment type="caution">
    <text evidence="1">The sequence shown here is derived from an EMBL/GenBank/DDBJ whole genome shotgun (WGS) entry which is preliminary data.</text>
</comment>
<proteinExistence type="predicted"/>
<dbReference type="RefSeq" id="WP_378554125.1">
    <property type="nucleotide sequence ID" value="NZ_JBHSBA010000015.1"/>
</dbReference>
<name>A0ABV8LDV0_9NOCA</name>
<dbReference type="Proteomes" id="UP001595767">
    <property type="component" value="Unassembled WGS sequence"/>
</dbReference>
<evidence type="ECO:0000313" key="1">
    <source>
        <dbReference type="EMBL" id="MFC4128373.1"/>
    </source>
</evidence>
<gene>
    <name evidence="1" type="ORF">ACFOW8_25940</name>
</gene>
<evidence type="ECO:0000313" key="2">
    <source>
        <dbReference type="Proteomes" id="UP001595767"/>
    </source>
</evidence>
<keyword evidence="2" id="KW-1185">Reference proteome</keyword>
<reference evidence="2" key="1">
    <citation type="journal article" date="2019" name="Int. J. Syst. Evol. Microbiol.">
        <title>The Global Catalogue of Microorganisms (GCM) 10K type strain sequencing project: providing services to taxonomists for standard genome sequencing and annotation.</title>
        <authorList>
            <consortium name="The Broad Institute Genomics Platform"/>
            <consortium name="The Broad Institute Genome Sequencing Center for Infectious Disease"/>
            <person name="Wu L."/>
            <person name="Ma J."/>
        </authorList>
    </citation>
    <scope>NUCLEOTIDE SEQUENCE [LARGE SCALE GENOMIC DNA]</scope>
    <source>
        <strain evidence="2">CGMCC 4.7204</strain>
    </source>
</reference>
<dbReference type="EMBL" id="JBHSBA010000015">
    <property type="protein sequence ID" value="MFC4128373.1"/>
    <property type="molecule type" value="Genomic_DNA"/>
</dbReference>
<protein>
    <submittedName>
        <fullName evidence="1">DUF5990 family protein</fullName>
    </submittedName>
</protein>
<sequence>MLIRITGTDLPGASCHPADAREYRNVYVGVQRKKVTGDLLDPQPGDAARVTWTLDCTVDGTDIRGPFIQGGPGGRFIYLSWGSIDESGTFAMFRRAKLMLSDVPAGILAAAATSGVLEATLGLTDAAGNPVCARVNPPAIRWTAGT</sequence>
<dbReference type="InterPro" id="IPR046032">
    <property type="entry name" value="DUF5990"/>
</dbReference>
<accession>A0ABV8LDV0</accession>